<name>A0A1G9FU12_9BACT</name>
<proteinExistence type="predicted"/>
<sequence>MANMDYPGPCPSCEGIDGCSTEAGKKKAVKNYCSGLEMELNSWKARLYDVLADEKSSDLGDQIIMIKSTMKELEAVVDQMKEICPTSLGEQEKVITGKLEDLRVHYTKALEVISPGWFGG</sequence>
<dbReference type="STRING" id="246191.SAMN05660337_1702"/>
<dbReference type="Proteomes" id="UP000199053">
    <property type="component" value="Unassembled WGS sequence"/>
</dbReference>
<dbReference type="RefSeq" id="WP_092160083.1">
    <property type="nucleotide sequence ID" value="NZ_FNGA01000002.1"/>
</dbReference>
<evidence type="ECO:0000313" key="1">
    <source>
        <dbReference type="EMBL" id="SDK91822.1"/>
    </source>
</evidence>
<dbReference type="OrthoDB" id="5455646at2"/>
<evidence type="ECO:0000313" key="2">
    <source>
        <dbReference type="Proteomes" id="UP000199053"/>
    </source>
</evidence>
<protein>
    <submittedName>
        <fullName evidence="1">Uncharacterized protein</fullName>
    </submittedName>
</protein>
<keyword evidence="2" id="KW-1185">Reference proteome</keyword>
<dbReference type="AlphaFoldDB" id="A0A1G9FU12"/>
<reference evidence="2" key="1">
    <citation type="submission" date="2016-10" db="EMBL/GenBank/DDBJ databases">
        <authorList>
            <person name="Varghese N."/>
            <person name="Submissions S."/>
        </authorList>
    </citation>
    <scope>NUCLEOTIDE SEQUENCE [LARGE SCALE GENOMIC DNA]</scope>
    <source>
        <strain evidence="2">DSM 16995</strain>
    </source>
</reference>
<accession>A0A1G9FU12</accession>
<organism evidence="1 2">
    <name type="scientific">Maridesulfovibrio ferrireducens</name>
    <dbReference type="NCBI Taxonomy" id="246191"/>
    <lineage>
        <taxon>Bacteria</taxon>
        <taxon>Pseudomonadati</taxon>
        <taxon>Thermodesulfobacteriota</taxon>
        <taxon>Desulfovibrionia</taxon>
        <taxon>Desulfovibrionales</taxon>
        <taxon>Desulfovibrionaceae</taxon>
        <taxon>Maridesulfovibrio</taxon>
    </lineage>
</organism>
<dbReference type="EMBL" id="FNGA01000002">
    <property type="protein sequence ID" value="SDK91822.1"/>
    <property type="molecule type" value="Genomic_DNA"/>
</dbReference>
<gene>
    <name evidence="1" type="ORF">SAMN05660337_1702</name>
</gene>